<dbReference type="GO" id="GO:0005385">
    <property type="term" value="F:zinc ion transmembrane transporter activity"/>
    <property type="evidence" value="ECO:0007669"/>
    <property type="project" value="InterPro"/>
</dbReference>
<keyword evidence="4 7" id="KW-1133">Transmembrane helix</keyword>
<accession>A0AAU9ET80</accession>
<evidence type="ECO:0000313" key="10">
    <source>
        <dbReference type="Proteomes" id="UP001366166"/>
    </source>
</evidence>
<dbReference type="KEGG" id="dmp:FAK_00990"/>
<evidence type="ECO:0000256" key="6">
    <source>
        <dbReference type="ARBA" id="ARBA00023136"/>
    </source>
</evidence>
<reference evidence="10" key="1">
    <citation type="journal article" date="2023" name="Arch. Microbiol.">
        <title>Desulfoferula mesophilus gen. nov. sp. nov., a mesophilic sulfate-reducing bacterium isolated from a brackish lake sediment.</title>
        <authorList>
            <person name="Watanabe T."/>
            <person name="Yabe T."/>
            <person name="Tsuji J.M."/>
            <person name="Fukui M."/>
        </authorList>
    </citation>
    <scope>NUCLEOTIDE SEQUENCE [LARGE SCALE GENOMIC DNA]</scope>
    <source>
        <strain evidence="10">12FAK</strain>
    </source>
</reference>
<name>A0AAU9ET80_9BACT</name>
<feature type="transmembrane region" description="Helical" evidence="7">
    <location>
        <begin position="126"/>
        <end position="149"/>
    </location>
</feature>
<keyword evidence="10" id="KW-1185">Reference proteome</keyword>
<comment type="subcellular location">
    <subcellularLocation>
        <location evidence="1">Membrane</location>
        <topology evidence="1">Multi-pass membrane protein</topology>
    </subcellularLocation>
</comment>
<dbReference type="PANTHER" id="PTHR45755:SF4">
    <property type="entry name" value="ZINC TRANSPORTER 7"/>
    <property type="match status" value="1"/>
</dbReference>
<feature type="transmembrane region" description="Helical" evidence="7">
    <location>
        <begin position="177"/>
        <end position="197"/>
    </location>
</feature>
<evidence type="ECO:0000256" key="3">
    <source>
        <dbReference type="ARBA" id="ARBA00022692"/>
    </source>
</evidence>
<gene>
    <name evidence="9" type="ORF">FAK_00990</name>
</gene>
<organism evidence="9 10">
    <name type="scientific">Desulfoferula mesophila</name>
    <dbReference type="NCBI Taxonomy" id="3058419"/>
    <lineage>
        <taxon>Bacteria</taxon>
        <taxon>Pseudomonadati</taxon>
        <taxon>Thermodesulfobacteriota</taxon>
        <taxon>Desulfarculia</taxon>
        <taxon>Desulfarculales</taxon>
        <taxon>Desulfarculaceae</taxon>
        <taxon>Desulfoferula</taxon>
    </lineage>
</organism>
<evidence type="ECO:0000256" key="7">
    <source>
        <dbReference type="SAM" id="Phobius"/>
    </source>
</evidence>
<dbReference type="InterPro" id="IPR058533">
    <property type="entry name" value="Cation_efflux_TM"/>
</dbReference>
<dbReference type="PANTHER" id="PTHR45755">
    <property type="match status" value="1"/>
</dbReference>
<dbReference type="NCBIfam" id="TIGR01297">
    <property type="entry name" value="CDF"/>
    <property type="match status" value="1"/>
</dbReference>
<feature type="domain" description="Cation efflux protein transmembrane" evidence="8">
    <location>
        <begin position="29"/>
        <end position="234"/>
    </location>
</feature>
<evidence type="ECO:0000313" key="9">
    <source>
        <dbReference type="EMBL" id="BEQ13033.1"/>
    </source>
</evidence>
<feature type="transmembrane region" description="Helical" evidence="7">
    <location>
        <begin position="29"/>
        <end position="52"/>
    </location>
</feature>
<dbReference type="RefSeq" id="WP_338604231.1">
    <property type="nucleotide sequence ID" value="NZ_AP028679.1"/>
</dbReference>
<keyword evidence="3 7" id="KW-0812">Transmembrane</keyword>
<evidence type="ECO:0000259" key="8">
    <source>
        <dbReference type="Pfam" id="PF01545"/>
    </source>
</evidence>
<dbReference type="InterPro" id="IPR002524">
    <property type="entry name" value="Cation_efflux"/>
</dbReference>
<dbReference type="EMBL" id="AP028679">
    <property type="protein sequence ID" value="BEQ13033.1"/>
    <property type="molecule type" value="Genomic_DNA"/>
</dbReference>
<evidence type="ECO:0000256" key="1">
    <source>
        <dbReference type="ARBA" id="ARBA00004141"/>
    </source>
</evidence>
<sequence length="308" mass="33607">MTPEENNAYCHTHDFLGASQARHERRTHLVIALTAVMMVIEVAAGTIFGSMALLADGWHMASHAAALSISALGYLVARRHAADPRFCFGTGKVGDLAGFSSALLLGFIAVFMAYESLLRLVNPVTIAFNQAILVAIIGLAVNLISALMLKEEHHGHGHDHGHDHDHDHHTDHNLKSAYMHVVADALTSVTAIVALSAGKFWGWVWMDPVMGMVGAAVIARWSWGLLRDTGRVLLDMNLSPEPARSMRRALEEEGDEVSDLHLWRLGPGHLGAIVSIVSDQPRPTAVYRDKLAGFKEISHLTVEVHPRD</sequence>
<evidence type="ECO:0000256" key="2">
    <source>
        <dbReference type="ARBA" id="ARBA00022448"/>
    </source>
</evidence>
<dbReference type="GO" id="GO:0006882">
    <property type="term" value="P:intracellular zinc ion homeostasis"/>
    <property type="evidence" value="ECO:0007669"/>
    <property type="project" value="InterPro"/>
</dbReference>
<keyword evidence="6 7" id="KW-0472">Membrane</keyword>
<evidence type="ECO:0000256" key="5">
    <source>
        <dbReference type="ARBA" id="ARBA00023065"/>
    </source>
</evidence>
<keyword evidence="5" id="KW-0406">Ion transport</keyword>
<protein>
    <submittedName>
        <fullName evidence="9">Cation transporter</fullName>
    </submittedName>
</protein>
<dbReference type="Pfam" id="PF01545">
    <property type="entry name" value="Cation_efflux"/>
    <property type="match status" value="1"/>
</dbReference>
<keyword evidence="2" id="KW-0813">Transport</keyword>
<dbReference type="Proteomes" id="UP001366166">
    <property type="component" value="Chromosome"/>
</dbReference>
<evidence type="ECO:0000256" key="4">
    <source>
        <dbReference type="ARBA" id="ARBA00022989"/>
    </source>
</evidence>
<dbReference type="NCBIfam" id="NF033827">
    <property type="entry name" value="CDF_efflux_DmeF"/>
    <property type="match status" value="1"/>
</dbReference>
<dbReference type="AlphaFoldDB" id="A0AAU9ET80"/>
<dbReference type="InterPro" id="IPR045316">
    <property type="entry name" value="Msc2-like"/>
</dbReference>
<dbReference type="SUPFAM" id="SSF161111">
    <property type="entry name" value="Cation efflux protein transmembrane domain-like"/>
    <property type="match status" value="1"/>
</dbReference>
<dbReference type="GO" id="GO:0016020">
    <property type="term" value="C:membrane"/>
    <property type="evidence" value="ECO:0007669"/>
    <property type="project" value="UniProtKB-SubCell"/>
</dbReference>
<feature type="transmembrane region" description="Helical" evidence="7">
    <location>
        <begin position="96"/>
        <end position="114"/>
    </location>
</feature>
<dbReference type="InterPro" id="IPR027469">
    <property type="entry name" value="Cation_efflux_TMD_sf"/>
</dbReference>
<dbReference type="Gene3D" id="1.20.1510.10">
    <property type="entry name" value="Cation efflux protein transmembrane domain"/>
    <property type="match status" value="1"/>
</dbReference>
<proteinExistence type="predicted"/>